<evidence type="ECO:0000313" key="2">
    <source>
        <dbReference type="EMBL" id="KAA6410196.1"/>
    </source>
</evidence>
<dbReference type="OrthoDB" id="3438781at2759"/>
<evidence type="ECO:0000313" key="3">
    <source>
        <dbReference type="Proteomes" id="UP000324767"/>
    </source>
</evidence>
<evidence type="ECO:0000256" key="1">
    <source>
        <dbReference type="SAM" id="SignalP"/>
    </source>
</evidence>
<dbReference type="EMBL" id="VXIT01000009">
    <property type="protein sequence ID" value="KAA6410196.1"/>
    <property type="molecule type" value="Genomic_DNA"/>
</dbReference>
<name>A0A5M8PMS1_9LECA</name>
<sequence length="320" mass="31900">MRPTMPLLALVACIASTANADPAQLEARQNCGSNYSKCSPSGATSTNIPAVGGDLSGLYVDVLDSINGVKFSKRGALDLASPLGIRSSSATVCCAAGTTCLTLANINAPFCYDHFTTNFYLSDGSYGTLTTGAYTASDSTTINLLTGNYTLPNGQPGNIYSAASAPNTATLSLPTLYTSAGVGSAIPASELGGIATYTTTIPGTTVEPTTLPAQTVTVVTTQAGGSTAVVGMTTVGPTTLPGTTLPAVTETYTKAVAATGAAKKGEAGGWGRGRVLLGGRGGGSLGGGVGVVIGDWGGELVRWGFLGREGVYRSRGTGTG</sequence>
<keyword evidence="1" id="KW-0732">Signal</keyword>
<feature type="signal peptide" evidence="1">
    <location>
        <begin position="1"/>
        <end position="20"/>
    </location>
</feature>
<proteinExistence type="predicted"/>
<dbReference type="Proteomes" id="UP000324767">
    <property type="component" value="Unassembled WGS sequence"/>
</dbReference>
<gene>
    <name evidence="2" type="ORF">FRX48_05617</name>
</gene>
<protein>
    <submittedName>
        <fullName evidence="2">Uncharacterized protein</fullName>
    </submittedName>
</protein>
<accession>A0A5M8PMS1</accession>
<organism evidence="2 3">
    <name type="scientific">Lasallia pustulata</name>
    <dbReference type="NCBI Taxonomy" id="136370"/>
    <lineage>
        <taxon>Eukaryota</taxon>
        <taxon>Fungi</taxon>
        <taxon>Dikarya</taxon>
        <taxon>Ascomycota</taxon>
        <taxon>Pezizomycotina</taxon>
        <taxon>Lecanoromycetes</taxon>
        <taxon>OSLEUM clade</taxon>
        <taxon>Umbilicariomycetidae</taxon>
        <taxon>Umbilicariales</taxon>
        <taxon>Umbilicariaceae</taxon>
        <taxon>Lasallia</taxon>
    </lineage>
</organism>
<reference evidence="2 3" key="1">
    <citation type="submission" date="2019-09" db="EMBL/GenBank/DDBJ databases">
        <title>The hologenome of the rock-dwelling lichen Lasallia pustulata.</title>
        <authorList>
            <person name="Greshake Tzovaras B."/>
            <person name="Segers F."/>
            <person name="Bicker A."/>
            <person name="Dal Grande F."/>
            <person name="Otte J."/>
            <person name="Hankeln T."/>
            <person name="Schmitt I."/>
            <person name="Ebersberger I."/>
        </authorList>
    </citation>
    <scope>NUCLEOTIDE SEQUENCE [LARGE SCALE GENOMIC DNA]</scope>
    <source>
        <strain evidence="2">A1-1</strain>
    </source>
</reference>
<feature type="chain" id="PRO_5024365204" evidence="1">
    <location>
        <begin position="21"/>
        <end position="320"/>
    </location>
</feature>
<comment type="caution">
    <text evidence="2">The sequence shown here is derived from an EMBL/GenBank/DDBJ whole genome shotgun (WGS) entry which is preliminary data.</text>
</comment>
<dbReference type="AlphaFoldDB" id="A0A5M8PMS1"/>